<dbReference type="InterPro" id="IPR001460">
    <property type="entry name" value="PCN-bd_Tpept"/>
</dbReference>
<evidence type="ECO:0000256" key="1">
    <source>
        <dbReference type="ARBA" id="ARBA00004370"/>
    </source>
</evidence>
<dbReference type="InterPro" id="IPR005311">
    <property type="entry name" value="PBP_dimer"/>
</dbReference>
<dbReference type="RefSeq" id="WP_193636555.1">
    <property type="nucleotide sequence ID" value="NZ_JADCSA010000001.1"/>
</dbReference>
<evidence type="ECO:0000259" key="6">
    <source>
        <dbReference type="Pfam" id="PF03717"/>
    </source>
</evidence>
<dbReference type="Gene3D" id="3.90.1310.10">
    <property type="entry name" value="Penicillin-binding protein 2a (Domain 2)"/>
    <property type="match status" value="1"/>
</dbReference>
<feature type="region of interest" description="Disordered" evidence="4">
    <location>
        <begin position="448"/>
        <end position="467"/>
    </location>
</feature>
<reference evidence="7 8" key="1">
    <citation type="submission" date="2020-10" db="EMBL/GenBank/DDBJ databases">
        <title>Nocardioides sp. isolated from sludge.</title>
        <authorList>
            <person name="Zhang X."/>
        </authorList>
    </citation>
    <scope>NUCLEOTIDE SEQUENCE [LARGE SCALE GENOMIC DNA]</scope>
    <source>
        <strain evidence="7 8">Y6</strain>
    </source>
</reference>
<evidence type="ECO:0000313" key="8">
    <source>
        <dbReference type="Proteomes" id="UP000756387"/>
    </source>
</evidence>
<feature type="domain" description="Penicillin-binding protein dimerisation" evidence="6">
    <location>
        <begin position="66"/>
        <end position="183"/>
    </location>
</feature>
<comment type="subcellular location">
    <subcellularLocation>
        <location evidence="1">Membrane</location>
    </subcellularLocation>
</comment>
<dbReference type="InterPro" id="IPR012338">
    <property type="entry name" value="Beta-lactam/transpept-like"/>
</dbReference>
<dbReference type="PANTHER" id="PTHR30627">
    <property type="entry name" value="PEPTIDOGLYCAN D,D-TRANSPEPTIDASE"/>
    <property type="match status" value="1"/>
</dbReference>
<sequence length="590" mass="63243">MPRTSRQDVRPRGGRRASPAQRLQVGLLLIAVVLSFFAARLLQLQGLDPRSYADMATAKDVVEITLPAARGDILDRNGVALADSVNGRMIIADPFRTADQAPELATLLADELDLDYFTTLEKLRKEGSRYQYVARRVPAATARGVLDKVREAGFVGISADDDPIRDYPAGEVAANLVGFMGTDEPLGGFEVAFNGLLSGREGSSRYTQGNGYRVPLAENSMVAPVDGDDLRTTIDRDLQWYTQKVLSETVENYRAESGVAVVQDARTGELLAVADAPTFDANEPLDSHPDNLGSRAFSDVYEPGSVQKVLTAAALVDAGKVTARTRLRVPGQLQRQDRPINDWFPHGVLRMTMAGVIAQSSNIGTVLAADQMSKRELWRYLRAFGLGRRTDVGVRGESRGLLTAPAAMTSQNKDRIAFGQSLSVNAVQMTAAINTIANGGVRVSPSLVQGSATTDDGRQVGTDHTTRERVVSPEAARQTMLMMERVVDAEAGVAPRAQVPGYRVAGKTGTAQRADEECGCYDGSLSLSFGGFAPADDPRFTVYVVIHAPGVDGGGGSVGGPAFSKIMARALSHYGVPPTGKRPNRVPVEW</sequence>
<evidence type="ECO:0000259" key="5">
    <source>
        <dbReference type="Pfam" id="PF00905"/>
    </source>
</evidence>
<dbReference type="Proteomes" id="UP000756387">
    <property type="component" value="Unassembled WGS sequence"/>
</dbReference>
<organism evidence="7 8">
    <name type="scientific">Nocardioides malaquae</name>
    <dbReference type="NCBI Taxonomy" id="2773426"/>
    <lineage>
        <taxon>Bacteria</taxon>
        <taxon>Bacillati</taxon>
        <taxon>Actinomycetota</taxon>
        <taxon>Actinomycetes</taxon>
        <taxon>Propionibacteriales</taxon>
        <taxon>Nocardioidaceae</taxon>
        <taxon>Nocardioides</taxon>
    </lineage>
</organism>
<dbReference type="EMBL" id="JADCSA010000001">
    <property type="protein sequence ID" value="MBE7323231.1"/>
    <property type="molecule type" value="Genomic_DNA"/>
</dbReference>
<keyword evidence="3" id="KW-0472">Membrane</keyword>
<dbReference type="InterPro" id="IPR036138">
    <property type="entry name" value="PBP_dimer_sf"/>
</dbReference>
<name>A0ABR9RNS6_9ACTN</name>
<dbReference type="Gene3D" id="3.30.450.330">
    <property type="match status" value="1"/>
</dbReference>
<evidence type="ECO:0000256" key="3">
    <source>
        <dbReference type="ARBA" id="ARBA00023136"/>
    </source>
</evidence>
<dbReference type="Pfam" id="PF03717">
    <property type="entry name" value="PBP_dimer"/>
    <property type="match status" value="1"/>
</dbReference>
<dbReference type="Pfam" id="PF00905">
    <property type="entry name" value="Transpeptidase"/>
    <property type="match status" value="1"/>
</dbReference>
<evidence type="ECO:0000256" key="2">
    <source>
        <dbReference type="ARBA" id="ARBA00007171"/>
    </source>
</evidence>
<feature type="domain" description="Penicillin-binding protein transpeptidase" evidence="5">
    <location>
        <begin position="258"/>
        <end position="567"/>
    </location>
</feature>
<accession>A0ABR9RNS6</accession>
<comment type="caution">
    <text evidence="7">The sequence shown here is derived from an EMBL/GenBank/DDBJ whole genome shotgun (WGS) entry which is preliminary data.</text>
</comment>
<proteinExistence type="inferred from homology"/>
<evidence type="ECO:0000256" key="4">
    <source>
        <dbReference type="SAM" id="MobiDB-lite"/>
    </source>
</evidence>
<dbReference type="SUPFAM" id="SSF56601">
    <property type="entry name" value="beta-lactamase/transpeptidase-like"/>
    <property type="match status" value="1"/>
</dbReference>
<dbReference type="PANTHER" id="PTHR30627:SF1">
    <property type="entry name" value="PEPTIDOGLYCAN D,D-TRANSPEPTIDASE FTSI"/>
    <property type="match status" value="1"/>
</dbReference>
<gene>
    <name evidence="7" type="ORF">IEQ44_01015</name>
</gene>
<dbReference type="SUPFAM" id="SSF56519">
    <property type="entry name" value="Penicillin binding protein dimerisation domain"/>
    <property type="match status" value="1"/>
</dbReference>
<comment type="similarity">
    <text evidence="2">Belongs to the transpeptidase family.</text>
</comment>
<evidence type="ECO:0000313" key="7">
    <source>
        <dbReference type="EMBL" id="MBE7323231.1"/>
    </source>
</evidence>
<protein>
    <submittedName>
        <fullName evidence="7">Penicillin-binding protein 2</fullName>
    </submittedName>
</protein>
<keyword evidence="8" id="KW-1185">Reference proteome</keyword>
<dbReference type="Gene3D" id="3.40.710.10">
    <property type="entry name" value="DD-peptidase/beta-lactamase superfamily"/>
    <property type="match status" value="1"/>
</dbReference>
<dbReference type="InterPro" id="IPR050515">
    <property type="entry name" value="Beta-lactam/transpept"/>
</dbReference>